<gene>
    <name evidence="17" type="primary">uppP</name>
    <name evidence="18" type="ORF">GCM10022223_30940</name>
</gene>
<feature type="transmembrane region" description="Helical" evidence="17">
    <location>
        <begin position="195"/>
        <end position="215"/>
    </location>
</feature>
<evidence type="ECO:0000313" key="19">
    <source>
        <dbReference type="Proteomes" id="UP001501074"/>
    </source>
</evidence>
<keyword evidence="10 17" id="KW-1133">Transmembrane helix</keyword>
<dbReference type="NCBIfam" id="NF001392">
    <property type="entry name" value="PRK00281.2-1"/>
    <property type="match status" value="1"/>
</dbReference>
<evidence type="ECO:0000256" key="1">
    <source>
        <dbReference type="ARBA" id="ARBA00004651"/>
    </source>
</evidence>
<comment type="subcellular location">
    <subcellularLocation>
        <location evidence="1 17">Cell membrane</location>
        <topology evidence="1 17">Multi-pass membrane protein</topology>
    </subcellularLocation>
</comment>
<evidence type="ECO:0000256" key="14">
    <source>
        <dbReference type="ARBA" id="ARBA00032707"/>
    </source>
</evidence>
<evidence type="ECO:0000256" key="10">
    <source>
        <dbReference type="ARBA" id="ARBA00022989"/>
    </source>
</evidence>
<comment type="caution">
    <text evidence="18">The sequence shown here is derived from an EMBL/GenBank/DDBJ whole genome shotgun (WGS) entry which is preliminary data.</text>
</comment>
<keyword evidence="5 17" id="KW-1003">Cell membrane</keyword>
<dbReference type="PANTHER" id="PTHR30622">
    <property type="entry name" value="UNDECAPRENYL-DIPHOSPHATASE"/>
    <property type="match status" value="1"/>
</dbReference>
<proteinExistence type="inferred from homology"/>
<keyword evidence="13 17" id="KW-0961">Cell wall biogenesis/degradation</keyword>
<keyword evidence="7 17" id="KW-0378">Hydrolase</keyword>
<feature type="transmembrane region" description="Helical" evidence="17">
    <location>
        <begin position="222"/>
        <end position="247"/>
    </location>
</feature>
<keyword evidence="9 17" id="KW-0573">Peptidoglycan synthesis</keyword>
<dbReference type="EMBL" id="BAAAZO010000004">
    <property type="protein sequence ID" value="GAA3612659.1"/>
    <property type="molecule type" value="Genomic_DNA"/>
</dbReference>
<dbReference type="Pfam" id="PF02673">
    <property type="entry name" value="BacA"/>
    <property type="match status" value="1"/>
</dbReference>
<comment type="miscellaneous">
    <text evidence="17">Bacitracin is thought to be involved in the inhibition of peptidoglycan synthesis by sequestering undecaprenyl diphosphate, thereby reducing the pool of lipid carrier available.</text>
</comment>
<evidence type="ECO:0000256" key="12">
    <source>
        <dbReference type="ARBA" id="ARBA00023251"/>
    </source>
</evidence>
<evidence type="ECO:0000256" key="15">
    <source>
        <dbReference type="ARBA" id="ARBA00032932"/>
    </source>
</evidence>
<keyword evidence="8 17" id="KW-0133">Cell shape</keyword>
<comment type="similarity">
    <text evidence="2 17">Belongs to the UppP family.</text>
</comment>
<evidence type="ECO:0000256" key="6">
    <source>
        <dbReference type="ARBA" id="ARBA00022692"/>
    </source>
</evidence>
<evidence type="ECO:0000313" key="18">
    <source>
        <dbReference type="EMBL" id="GAA3612659.1"/>
    </source>
</evidence>
<dbReference type="Proteomes" id="UP001501074">
    <property type="component" value="Unassembled WGS sequence"/>
</dbReference>
<dbReference type="RefSeq" id="WP_231482043.1">
    <property type="nucleotide sequence ID" value="NZ_BAAAZO010000004.1"/>
</dbReference>
<evidence type="ECO:0000256" key="2">
    <source>
        <dbReference type="ARBA" id="ARBA00010621"/>
    </source>
</evidence>
<name>A0ABP6ZKE8_9ACTN</name>
<comment type="function">
    <text evidence="17">Catalyzes the dephosphorylation of undecaprenyl diphosphate (UPP). Confers resistance to bacitracin.</text>
</comment>
<dbReference type="HAMAP" id="MF_01006">
    <property type="entry name" value="Undec_diphosphatase"/>
    <property type="match status" value="1"/>
</dbReference>
<dbReference type="EC" id="3.6.1.27" evidence="3 17"/>
<feature type="transmembrane region" description="Helical" evidence="17">
    <location>
        <begin position="45"/>
        <end position="65"/>
    </location>
</feature>
<keyword evidence="19" id="KW-1185">Reference proteome</keyword>
<evidence type="ECO:0000256" key="11">
    <source>
        <dbReference type="ARBA" id="ARBA00023136"/>
    </source>
</evidence>
<sequence length="281" mass="29691">MSSVGYLDAIVLGVVEGLTEFLPVSSTGHLTVAEGLLGLKIDDPAVTSFTAIIQFGAIVATFLYFRADFVRLALAWLRGLGPARGRHHAPDPDYRFAWLVILGSSPIVVVALVGKDLIDGPLRNLWVVAGALIAWSAVIWWAERNPRQEYEETELGVREVLIIGLMQCVALVPGVSRSGATISAGLMVGATRVAATRLSFFLAVPALTGAGVYSLKDVNTEVVGWGPMAVGTFVSFLVAYAAIAWLLKLVAGHSIAVFNPYRIVAGLAVMGMLASGVLSAT</sequence>
<dbReference type="PANTHER" id="PTHR30622:SF3">
    <property type="entry name" value="UNDECAPRENYL-DIPHOSPHATASE"/>
    <property type="match status" value="1"/>
</dbReference>
<keyword evidence="11 17" id="KW-0472">Membrane</keyword>
<evidence type="ECO:0000256" key="8">
    <source>
        <dbReference type="ARBA" id="ARBA00022960"/>
    </source>
</evidence>
<evidence type="ECO:0000256" key="16">
    <source>
        <dbReference type="ARBA" id="ARBA00047594"/>
    </source>
</evidence>
<feature type="transmembrane region" description="Helical" evidence="17">
    <location>
        <begin position="259"/>
        <end position="280"/>
    </location>
</feature>
<evidence type="ECO:0000256" key="13">
    <source>
        <dbReference type="ARBA" id="ARBA00023316"/>
    </source>
</evidence>
<reference evidence="19" key="1">
    <citation type="journal article" date="2019" name="Int. J. Syst. Evol. Microbiol.">
        <title>The Global Catalogue of Microorganisms (GCM) 10K type strain sequencing project: providing services to taxonomists for standard genome sequencing and annotation.</title>
        <authorList>
            <consortium name="The Broad Institute Genomics Platform"/>
            <consortium name="The Broad Institute Genome Sequencing Center for Infectious Disease"/>
            <person name="Wu L."/>
            <person name="Ma J."/>
        </authorList>
    </citation>
    <scope>NUCLEOTIDE SEQUENCE [LARGE SCALE GENOMIC DNA]</scope>
    <source>
        <strain evidence="19">JCM 16902</strain>
    </source>
</reference>
<evidence type="ECO:0000256" key="17">
    <source>
        <dbReference type="HAMAP-Rule" id="MF_01006"/>
    </source>
</evidence>
<evidence type="ECO:0000256" key="9">
    <source>
        <dbReference type="ARBA" id="ARBA00022984"/>
    </source>
</evidence>
<keyword evidence="6 17" id="KW-0812">Transmembrane</keyword>
<evidence type="ECO:0000256" key="7">
    <source>
        <dbReference type="ARBA" id="ARBA00022801"/>
    </source>
</evidence>
<evidence type="ECO:0000256" key="4">
    <source>
        <dbReference type="ARBA" id="ARBA00021581"/>
    </source>
</evidence>
<protein>
    <recommendedName>
        <fullName evidence="4 17">Undecaprenyl-diphosphatase</fullName>
        <ecNumber evidence="3 17">3.6.1.27</ecNumber>
    </recommendedName>
    <alternativeName>
        <fullName evidence="15 17">Bacitracin resistance protein</fullName>
    </alternativeName>
    <alternativeName>
        <fullName evidence="14 17">Undecaprenyl pyrophosphate phosphatase</fullName>
    </alternativeName>
</protein>
<feature type="transmembrane region" description="Helical" evidence="17">
    <location>
        <begin position="125"/>
        <end position="143"/>
    </location>
</feature>
<comment type="catalytic activity">
    <reaction evidence="16 17">
        <text>di-trans,octa-cis-undecaprenyl diphosphate + H2O = di-trans,octa-cis-undecaprenyl phosphate + phosphate + H(+)</text>
        <dbReference type="Rhea" id="RHEA:28094"/>
        <dbReference type="ChEBI" id="CHEBI:15377"/>
        <dbReference type="ChEBI" id="CHEBI:15378"/>
        <dbReference type="ChEBI" id="CHEBI:43474"/>
        <dbReference type="ChEBI" id="CHEBI:58405"/>
        <dbReference type="ChEBI" id="CHEBI:60392"/>
        <dbReference type="EC" id="3.6.1.27"/>
    </reaction>
</comment>
<feature type="transmembrane region" description="Helical" evidence="17">
    <location>
        <begin position="96"/>
        <end position="113"/>
    </location>
</feature>
<accession>A0ABP6ZKE8</accession>
<evidence type="ECO:0000256" key="5">
    <source>
        <dbReference type="ARBA" id="ARBA00022475"/>
    </source>
</evidence>
<organism evidence="18 19">
    <name type="scientific">Kineosporia mesophila</name>
    <dbReference type="NCBI Taxonomy" id="566012"/>
    <lineage>
        <taxon>Bacteria</taxon>
        <taxon>Bacillati</taxon>
        <taxon>Actinomycetota</taxon>
        <taxon>Actinomycetes</taxon>
        <taxon>Kineosporiales</taxon>
        <taxon>Kineosporiaceae</taxon>
        <taxon>Kineosporia</taxon>
    </lineage>
</organism>
<feature type="transmembrane region" description="Helical" evidence="17">
    <location>
        <begin position="155"/>
        <end position="175"/>
    </location>
</feature>
<dbReference type="NCBIfam" id="TIGR00753">
    <property type="entry name" value="undec_PP_bacA"/>
    <property type="match status" value="1"/>
</dbReference>
<dbReference type="InterPro" id="IPR003824">
    <property type="entry name" value="UppP"/>
</dbReference>
<keyword evidence="12 17" id="KW-0046">Antibiotic resistance</keyword>
<evidence type="ECO:0000256" key="3">
    <source>
        <dbReference type="ARBA" id="ARBA00012374"/>
    </source>
</evidence>